<dbReference type="InterPro" id="IPR019267">
    <property type="entry name" value="CRISPR-assoc_Cas6_C"/>
</dbReference>
<feature type="domain" description="CRISPR-associated protein Cas6 C-terminal" evidence="1">
    <location>
        <begin position="179"/>
        <end position="300"/>
    </location>
</feature>
<accession>A0A7V3ZWF4</accession>
<dbReference type="AlphaFoldDB" id="A0A7V3ZWF4"/>
<dbReference type="EMBL" id="DTDR01000154">
    <property type="protein sequence ID" value="HGK64190.1"/>
    <property type="molecule type" value="Genomic_DNA"/>
</dbReference>
<organism evidence="2">
    <name type="scientific">candidate division WOR-3 bacterium</name>
    <dbReference type="NCBI Taxonomy" id="2052148"/>
    <lineage>
        <taxon>Bacteria</taxon>
        <taxon>Bacteria division WOR-3</taxon>
    </lineage>
</organism>
<name>A0A7V3ZWF4_UNCW3</name>
<comment type="caution">
    <text evidence="2">The sequence shown here is derived from an EMBL/GenBank/DDBJ whole genome shotgun (WGS) entry which is preliminary data.</text>
</comment>
<protein>
    <submittedName>
        <fullName evidence="2">CRISPR system precrRNA processing endoribonuclease RAMP protein Cas6</fullName>
    </submittedName>
</protein>
<dbReference type="Gene3D" id="3.30.70.1900">
    <property type="match status" value="1"/>
</dbReference>
<evidence type="ECO:0000313" key="2">
    <source>
        <dbReference type="EMBL" id="HGK64190.1"/>
    </source>
</evidence>
<evidence type="ECO:0000259" key="1">
    <source>
        <dbReference type="Pfam" id="PF10040"/>
    </source>
</evidence>
<proteinExistence type="predicted"/>
<sequence>MKIAQLEVKFKVIGDLILPPYKGPLIRNAFGAALRKISCPFKEKECKECLLINKCVYSFIFETPRPEGAQIMRKYKNIPHPFIIEPPIDNNTHFQPNDTILFKLILIGKAIDFLPYFLYSFELMAEKGFNKGKGKLALSSINQGKNIIYDGKDKIVKNQLKEKILKIEKPKKVVKKIEVNFLTPLRILYEGKIAQSLDFHIFFRNLLRRIGLLFYFYSDKPLDINFKQLIDKAKDIKTEKANFERLNWHYYSFRQKRLVKMEGLVGKVIYYGNLTNFIPYLKIGEKLHVGKGTAFGLGKYKLKILS</sequence>
<dbReference type="Pfam" id="PF10040">
    <property type="entry name" value="CRISPR_Cas6"/>
    <property type="match status" value="1"/>
</dbReference>
<reference evidence="2" key="1">
    <citation type="journal article" date="2020" name="mSystems">
        <title>Genome- and Community-Level Interaction Insights into Carbon Utilization and Element Cycling Functions of Hydrothermarchaeota in Hydrothermal Sediment.</title>
        <authorList>
            <person name="Zhou Z."/>
            <person name="Liu Y."/>
            <person name="Xu W."/>
            <person name="Pan J."/>
            <person name="Luo Z.H."/>
            <person name="Li M."/>
        </authorList>
    </citation>
    <scope>NUCLEOTIDE SEQUENCE [LARGE SCALE GENOMIC DNA]</scope>
    <source>
        <strain evidence="2">SpSt-697</strain>
    </source>
</reference>
<gene>
    <name evidence="2" type="ORF">ENU74_06350</name>
</gene>